<dbReference type="Gene3D" id="3.90.1530.10">
    <property type="entry name" value="Conserved hypothetical protein from pyrococcus furiosus pfu- 392566-001, ParB domain"/>
    <property type="match status" value="1"/>
</dbReference>
<dbReference type="InterPro" id="IPR003115">
    <property type="entry name" value="ParB_N"/>
</dbReference>
<dbReference type="RefSeq" id="WP_242665766.1">
    <property type="nucleotide sequence ID" value="NZ_LXKA01000110.1"/>
</dbReference>
<sequence length="133" mass="14533">MSRRFKQIRASIGKIGLIEPLSVNAADPATGQYVLLDGHLRLRAMQDLGCIEAPCLVATDDESYTYNANLEQRASAFVHPLKKRVTPSVELPFPSKQPILKSKAIDAVEAVGLVLACFTSGLVPSRGVHRYTR</sequence>
<dbReference type="EMBL" id="LXKA01000110">
    <property type="protein sequence ID" value="OAJ64101.1"/>
    <property type="molecule type" value="Genomic_DNA"/>
</dbReference>
<evidence type="ECO:0000259" key="1">
    <source>
        <dbReference type="Pfam" id="PF02195"/>
    </source>
</evidence>
<gene>
    <name evidence="2" type="ORF">A6V37_00975</name>
</gene>
<dbReference type="Proteomes" id="UP000078116">
    <property type="component" value="Unassembled WGS sequence"/>
</dbReference>
<proteinExistence type="predicted"/>
<organism evidence="2 3">
    <name type="scientific">Paraburkholderia ginsengiterrae</name>
    <dbReference type="NCBI Taxonomy" id="1462993"/>
    <lineage>
        <taxon>Bacteria</taxon>
        <taxon>Pseudomonadati</taxon>
        <taxon>Pseudomonadota</taxon>
        <taxon>Betaproteobacteria</taxon>
        <taxon>Burkholderiales</taxon>
        <taxon>Burkholderiaceae</taxon>
        <taxon>Paraburkholderia</taxon>
    </lineage>
</organism>
<evidence type="ECO:0000313" key="2">
    <source>
        <dbReference type="EMBL" id="OAJ64101.1"/>
    </source>
</evidence>
<accession>A0A1A9NBM4</accession>
<dbReference type="STRING" id="1462993.A6V36_01780"/>
<dbReference type="AlphaFoldDB" id="A0A1A9NBM4"/>
<dbReference type="Pfam" id="PF02195">
    <property type="entry name" value="ParB_N"/>
    <property type="match status" value="1"/>
</dbReference>
<dbReference type="SUPFAM" id="SSF110849">
    <property type="entry name" value="ParB/Sulfiredoxin"/>
    <property type="match status" value="1"/>
</dbReference>
<reference evidence="2 3" key="1">
    <citation type="submission" date="2016-04" db="EMBL/GenBank/DDBJ databases">
        <title>Reclassification of Paraburkholderia panaciterrae (Farh et al. 2015) Dobritsa &amp; Samadpour 2016 as a later homotypic synonym of Paraburkholderia ginsengiterrae (Farh et al. 2015) Dobritsa &amp; Samadpour 2016.</title>
        <authorList>
            <person name="Dobritsa A.P."/>
            <person name="Kutumbaka K."/>
            <person name="Samadpour M."/>
        </authorList>
    </citation>
    <scope>NUCLEOTIDE SEQUENCE [LARGE SCALE GENOMIC DNA]</scope>
    <source>
        <strain evidence="2 3">DCY85</strain>
    </source>
</reference>
<feature type="domain" description="ParB-like N-terminal" evidence="1">
    <location>
        <begin position="4"/>
        <end position="64"/>
    </location>
</feature>
<protein>
    <recommendedName>
        <fullName evidence="1">ParB-like N-terminal domain-containing protein</fullName>
    </recommendedName>
</protein>
<comment type="caution">
    <text evidence="2">The sequence shown here is derived from an EMBL/GenBank/DDBJ whole genome shotgun (WGS) entry which is preliminary data.</text>
</comment>
<evidence type="ECO:0000313" key="3">
    <source>
        <dbReference type="Proteomes" id="UP000078116"/>
    </source>
</evidence>
<name>A0A1A9NBM4_9BURK</name>
<dbReference type="InterPro" id="IPR036086">
    <property type="entry name" value="ParB/Sulfiredoxin_sf"/>
</dbReference>